<protein>
    <recommendedName>
        <fullName evidence="6">Protocadherin domain-containing protein</fullName>
    </recommendedName>
</protein>
<keyword evidence="2" id="KW-1003">Cell membrane</keyword>
<keyword evidence="5" id="KW-0812">Transmembrane</keyword>
<evidence type="ECO:0000313" key="7">
    <source>
        <dbReference type="EMBL" id="TFK27663.1"/>
    </source>
</evidence>
<dbReference type="InterPro" id="IPR013585">
    <property type="entry name" value="Protocadherin"/>
</dbReference>
<keyword evidence="8" id="KW-1185">Reference proteome</keyword>
<dbReference type="CDD" id="cd12087">
    <property type="entry name" value="TM_EGFR-like"/>
    <property type="match status" value="1"/>
</dbReference>
<reference evidence="7 8" key="1">
    <citation type="journal article" date="2019" name="Nat. Ecol. Evol.">
        <title>Megaphylogeny resolves global patterns of mushroom evolution.</title>
        <authorList>
            <person name="Varga T."/>
            <person name="Krizsan K."/>
            <person name="Foldi C."/>
            <person name="Dima B."/>
            <person name="Sanchez-Garcia M."/>
            <person name="Sanchez-Ramirez S."/>
            <person name="Szollosi G.J."/>
            <person name="Szarkandi J.G."/>
            <person name="Papp V."/>
            <person name="Albert L."/>
            <person name="Andreopoulos W."/>
            <person name="Angelini C."/>
            <person name="Antonin V."/>
            <person name="Barry K.W."/>
            <person name="Bougher N.L."/>
            <person name="Buchanan P."/>
            <person name="Buyck B."/>
            <person name="Bense V."/>
            <person name="Catcheside P."/>
            <person name="Chovatia M."/>
            <person name="Cooper J."/>
            <person name="Damon W."/>
            <person name="Desjardin D."/>
            <person name="Finy P."/>
            <person name="Geml J."/>
            <person name="Haridas S."/>
            <person name="Hughes K."/>
            <person name="Justo A."/>
            <person name="Karasinski D."/>
            <person name="Kautmanova I."/>
            <person name="Kiss B."/>
            <person name="Kocsube S."/>
            <person name="Kotiranta H."/>
            <person name="LaButti K.M."/>
            <person name="Lechner B.E."/>
            <person name="Liimatainen K."/>
            <person name="Lipzen A."/>
            <person name="Lukacs Z."/>
            <person name="Mihaltcheva S."/>
            <person name="Morgado L.N."/>
            <person name="Niskanen T."/>
            <person name="Noordeloos M.E."/>
            <person name="Ohm R.A."/>
            <person name="Ortiz-Santana B."/>
            <person name="Ovrebo C."/>
            <person name="Racz N."/>
            <person name="Riley R."/>
            <person name="Savchenko A."/>
            <person name="Shiryaev A."/>
            <person name="Soop K."/>
            <person name="Spirin V."/>
            <person name="Szebenyi C."/>
            <person name="Tomsovsky M."/>
            <person name="Tulloss R.E."/>
            <person name="Uehling J."/>
            <person name="Grigoriev I.V."/>
            <person name="Vagvolgyi C."/>
            <person name="Papp T."/>
            <person name="Martin F.M."/>
            <person name="Miettinen O."/>
            <person name="Hibbett D.S."/>
            <person name="Nagy L.G."/>
        </authorList>
    </citation>
    <scope>NUCLEOTIDE SEQUENCE [LARGE SCALE GENOMIC DNA]</scope>
    <source>
        <strain evidence="7 8">CBS 121175</strain>
    </source>
</reference>
<keyword evidence="3" id="KW-0732">Signal</keyword>
<organism evidence="7 8">
    <name type="scientific">Coprinopsis marcescibilis</name>
    <name type="common">Agaric fungus</name>
    <name type="synonym">Psathyrella marcescibilis</name>
    <dbReference type="NCBI Taxonomy" id="230819"/>
    <lineage>
        <taxon>Eukaryota</taxon>
        <taxon>Fungi</taxon>
        <taxon>Dikarya</taxon>
        <taxon>Basidiomycota</taxon>
        <taxon>Agaricomycotina</taxon>
        <taxon>Agaricomycetes</taxon>
        <taxon>Agaricomycetidae</taxon>
        <taxon>Agaricales</taxon>
        <taxon>Agaricineae</taxon>
        <taxon>Psathyrellaceae</taxon>
        <taxon>Coprinopsis</taxon>
    </lineage>
</organism>
<feature type="domain" description="Protocadherin" evidence="6">
    <location>
        <begin position="14"/>
        <end position="147"/>
    </location>
</feature>
<feature type="region of interest" description="Disordered" evidence="4">
    <location>
        <begin position="123"/>
        <end position="160"/>
    </location>
</feature>
<gene>
    <name evidence="7" type="ORF">FA15DRAFT_701666</name>
</gene>
<evidence type="ECO:0000256" key="4">
    <source>
        <dbReference type="SAM" id="MobiDB-lite"/>
    </source>
</evidence>
<sequence>MEPDTTSPITVVHTGSQTRVIVGAVIGGVLGFVTLLIVVVLWRRRSRRGSTYPAHEQEESVFVDPLTDPFAAGDIKTIGSMTPQGSPTSLRHNFKFEQNRDSGYSEDGVQLAVQDISLLSMPRHSRSTENSMESQDAPDLSRTFVANVRPTARSPPPCSS</sequence>
<keyword evidence="5" id="KW-0472">Membrane</keyword>
<dbReference type="Pfam" id="PF08374">
    <property type="entry name" value="Protocadherin"/>
    <property type="match status" value="1"/>
</dbReference>
<accession>A0A5C3L519</accession>
<dbReference type="GO" id="GO:0005886">
    <property type="term" value="C:plasma membrane"/>
    <property type="evidence" value="ECO:0007669"/>
    <property type="project" value="UniProtKB-SubCell"/>
</dbReference>
<evidence type="ECO:0000313" key="8">
    <source>
        <dbReference type="Proteomes" id="UP000307440"/>
    </source>
</evidence>
<evidence type="ECO:0000256" key="5">
    <source>
        <dbReference type="SAM" id="Phobius"/>
    </source>
</evidence>
<evidence type="ECO:0000256" key="3">
    <source>
        <dbReference type="ARBA" id="ARBA00022729"/>
    </source>
</evidence>
<dbReference type="OrthoDB" id="10615354at2759"/>
<proteinExistence type="predicted"/>
<keyword evidence="5" id="KW-1133">Transmembrane helix</keyword>
<evidence type="ECO:0000256" key="1">
    <source>
        <dbReference type="ARBA" id="ARBA00004251"/>
    </source>
</evidence>
<evidence type="ECO:0000256" key="2">
    <source>
        <dbReference type="ARBA" id="ARBA00022475"/>
    </source>
</evidence>
<dbReference type="Proteomes" id="UP000307440">
    <property type="component" value="Unassembled WGS sequence"/>
</dbReference>
<comment type="subcellular location">
    <subcellularLocation>
        <location evidence="1">Cell membrane</location>
        <topology evidence="1">Single-pass type I membrane protein</topology>
    </subcellularLocation>
</comment>
<dbReference type="AlphaFoldDB" id="A0A5C3L519"/>
<feature type="transmembrane region" description="Helical" evidence="5">
    <location>
        <begin position="20"/>
        <end position="42"/>
    </location>
</feature>
<dbReference type="EMBL" id="ML210162">
    <property type="protein sequence ID" value="TFK27663.1"/>
    <property type="molecule type" value="Genomic_DNA"/>
</dbReference>
<evidence type="ECO:0000259" key="6">
    <source>
        <dbReference type="Pfam" id="PF08374"/>
    </source>
</evidence>
<name>A0A5C3L519_COPMA</name>